<reference evidence="3" key="1">
    <citation type="journal article" date="2005" name="Nature">
        <title>The map-based sequence of the rice genome.</title>
        <authorList>
            <consortium name="International rice genome sequencing project (IRGSP)"/>
            <person name="Matsumoto T."/>
            <person name="Wu J."/>
            <person name="Kanamori H."/>
            <person name="Katayose Y."/>
            <person name="Fujisawa M."/>
            <person name="Namiki N."/>
            <person name="Mizuno H."/>
            <person name="Yamamoto K."/>
            <person name="Antonio B.A."/>
            <person name="Baba T."/>
            <person name="Sakata K."/>
            <person name="Nagamura Y."/>
            <person name="Aoki H."/>
            <person name="Arikawa K."/>
            <person name="Arita K."/>
            <person name="Bito T."/>
            <person name="Chiden Y."/>
            <person name="Fujitsuka N."/>
            <person name="Fukunaka R."/>
            <person name="Hamada M."/>
            <person name="Harada C."/>
            <person name="Hayashi A."/>
            <person name="Hijishita S."/>
            <person name="Honda M."/>
            <person name="Hosokawa S."/>
            <person name="Ichikawa Y."/>
            <person name="Idonuma A."/>
            <person name="Iijima M."/>
            <person name="Ikeda M."/>
            <person name="Ikeno M."/>
            <person name="Ito K."/>
            <person name="Ito S."/>
            <person name="Ito T."/>
            <person name="Ito Y."/>
            <person name="Ito Y."/>
            <person name="Iwabuchi A."/>
            <person name="Kamiya K."/>
            <person name="Karasawa W."/>
            <person name="Kurita K."/>
            <person name="Katagiri S."/>
            <person name="Kikuta A."/>
            <person name="Kobayashi H."/>
            <person name="Kobayashi N."/>
            <person name="Machita K."/>
            <person name="Maehara T."/>
            <person name="Masukawa M."/>
            <person name="Mizubayashi T."/>
            <person name="Mukai Y."/>
            <person name="Nagasaki H."/>
            <person name="Nagata Y."/>
            <person name="Naito S."/>
            <person name="Nakashima M."/>
            <person name="Nakama Y."/>
            <person name="Nakamichi Y."/>
            <person name="Nakamura M."/>
            <person name="Meguro A."/>
            <person name="Negishi M."/>
            <person name="Ohta I."/>
            <person name="Ohta T."/>
            <person name="Okamoto M."/>
            <person name="Ono N."/>
            <person name="Saji S."/>
            <person name="Sakaguchi M."/>
            <person name="Sakai K."/>
            <person name="Shibata M."/>
            <person name="Shimokawa T."/>
            <person name="Song J."/>
            <person name="Takazaki Y."/>
            <person name="Terasawa K."/>
            <person name="Tsugane M."/>
            <person name="Tsuji K."/>
            <person name="Ueda S."/>
            <person name="Waki K."/>
            <person name="Yamagata H."/>
            <person name="Yamamoto M."/>
            <person name="Yamamoto S."/>
            <person name="Yamane H."/>
            <person name="Yoshiki S."/>
            <person name="Yoshihara R."/>
            <person name="Yukawa K."/>
            <person name="Zhong H."/>
            <person name="Yano M."/>
            <person name="Yuan Q."/>
            <person name="Ouyang S."/>
            <person name="Liu J."/>
            <person name="Jones K.M."/>
            <person name="Gansberger K."/>
            <person name="Moffat K."/>
            <person name="Hill J."/>
            <person name="Bera J."/>
            <person name="Fadrosh D."/>
            <person name="Jin S."/>
            <person name="Johri S."/>
            <person name="Kim M."/>
            <person name="Overton L."/>
            <person name="Reardon M."/>
            <person name="Tsitrin T."/>
            <person name="Vuong H."/>
            <person name="Weaver B."/>
            <person name="Ciecko A."/>
            <person name="Tallon L."/>
            <person name="Jackson J."/>
            <person name="Pai G."/>
            <person name="Aken S.V."/>
            <person name="Utterback T."/>
            <person name="Reidmuller S."/>
            <person name="Feldblyum T."/>
            <person name="Hsiao J."/>
            <person name="Zismann V."/>
            <person name="Iobst S."/>
            <person name="de Vazeille A.R."/>
            <person name="Buell C.R."/>
            <person name="Ying K."/>
            <person name="Li Y."/>
            <person name="Lu T."/>
            <person name="Huang Y."/>
            <person name="Zhao Q."/>
            <person name="Feng Q."/>
            <person name="Zhang L."/>
            <person name="Zhu J."/>
            <person name="Weng Q."/>
            <person name="Mu J."/>
            <person name="Lu Y."/>
            <person name="Fan D."/>
            <person name="Liu Y."/>
            <person name="Guan J."/>
            <person name="Zhang Y."/>
            <person name="Yu S."/>
            <person name="Liu X."/>
            <person name="Zhang Y."/>
            <person name="Hong G."/>
            <person name="Han B."/>
            <person name="Choisne N."/>
            <person name="Demange N."/>
            <person name="Orjeda G."/>
            <person name="Samain S."/>
            <person name="Cattolico L."/>
            <person name="Pelletier E."/>
            <person name="Couloux A."/>
            <person name="Segurens B."/>
            <person name="Wincker P."/>
            <person name="D'Hont A."/>
            <person name="Scarpelli C."/>
            <person name="Weissenbach J."/>
            <person name="Salanoubat M."/>
            <person name="Quetier F."/>
            <person name="Yu Y."/>
            <person name="Kim H.R."/>
            <person name="Rambo T."/>
            <person name="Currie J."/>
            <person name="Collura K."/>
            <person name="Luo M."/>
            <person name="Yang T."/>
            <person name="Ammiraju J.S.S."/>
            <person name="Engler F."/>
            <person name="Soderlund C."/>
            <person name="Wing R.A."/>
            <person name="Palmer L.E."/>
            <person name="de la Bastide M."/>
            <person name="Spiegel L."/>
            <person name="Nascimento L."/>
            <person name="Zutavern T."/>
            <person name="O'Shaughnessy A."/>
            <person name="Dike S."/>
            <person name="Dedhia N."/>
            <person name="Preston R."/>
            <person name="Balija V."/>
            <person name="McCombie W.R."/>
            <person name="Chow T."/>
            <person name="Chen H."/>
            <person name="Chung M."/>
            <person name="Chen C."/>
            <person name="Shaw J."/>
            <person name="Wu H."/>
            <person name="Hsiao K."/>
            <person name="Chao Y."/>
            <person name="Chu M."/>
            <person name="Cheng C."/>
            <person name="Hour A."/>
            <person name="Lee P."/>
            <person name="Lin S."/>
            <person name="Lin Y."/>
            <person name="Liou J."/>
            <person name="Liu S."/>
            <person name="Hsing Y."/>
            <person name="Raghuvanshi S."/>
            <person name="Mohanty A."/>
            <person name="Bharti A.K."/>
            <person name="Gaur A."/>
            <person name="Gupta V."/>
            <person name="Kumar D."/>
            <person name="Ravi V."/>
            <person name="Vij S."/>
            <person name="Kapur A."/>
            <person name="Khurana P."/>
            <person name="Khurana P."/>
            <person name="Khurana J.P."/>
            <person name="Tyagi A.K."/>
            <person name="Gaikwad K."/>
            <person name="Singh A."/>
            <person name="Dalal V."/>
            <person name="Srivastava S."/>
            <person name="Dixit A."/>
            <person name="Pal A.K."/>
            <person name="Ghazi I.A."/>
            <person name="Yadav M."/>
            <person name="Pandit A."/>
            <person name="Bhargava A."/>
            <person name="Sureshbabu K."/>
            <person name="Batra K."/>
            <person name="Sharma T.R."/>
            <person name="Mohapatra T."/>
            <person name="Singh N.K."/>
            <person name="Messing J."/>
            <person name="Nelson A.B."/>
            <person name="Fuks G."/>
            <person name="Kavchok S."/>
            <person name="Keizer G."/>
            <person name="Linton E."/>
            <person name="Llaca V."/>
            <person name="Song R."/>
            <person name="Tanyolac B."/>
            <person name="Young S."/>
            <person name="Ho-Il K."/>
            <person name="Hahn J.H."/>
            <person name="Sangsakoo G."/>
            <person name="Vanavichit A."/>
            <person name="de Mattos Luiz.A.T."/>
            <person name="Zimmer P.D."/>
            <person name="Malone G."/>
            <person name="Dellagostin O."/>
            <person name="de Oliveira A.C."/>
            <person name="Bevan M."/>
            <person name="Bancroft I."/>
            <person name="Minx P."/>
            <person name="Cordum H."/>
            <person name="Wilson R."/>
            <person name="Cheng Z."/>
            <person name="Jin W."/>
            <person name="Jiang J."/>
            <person name="Leong S.A."/>
            <person name="Iwama H."/>
            <person name="Gojobori T."/>
            <person name="Itoh T."/>
            <person name="Niimura Y."/>
            <person name="Fujii Y."/>
            <person name="Habara T."/>
            <person name="Sakai H."/>
            <person name="Sato Y."/>
            <person name="Wilson G."/>
            <person name="Kumar K."/>
            <person name="McCouch S."/>
            <person name="Juretic N."/>
            <person name="Hoen D."/>
            <person name="Wright S."/>
            <person name="Bruskiewich R."/>
            <person name="Bureau T."/>
            <person name="Miyao A."/>
            <person name="Hirochika H."/>
            <person name="Nishikawa T."/>
            <person name="Kadowaki K."/>
            <person name="Sugiura M."/>
            <person name="Burr B."/>
            <person name="Sasaki T."/>
        </authorList>
    </citation>
    <scope>NUCLEOTIDE SEQUENCE [LARGE SCALE GENOMIC DNA]</scope>
    <source>
        <strain evidence="3">cv. Nipponbare</strain>
    </source>
</reference>
<evidence type="ECO:0000313" key="2">
    <source>
        <dbReference type="EMBL" id="AAP68882.1"/>
    </source>
</evidence>
<name>Q7XZX2_ORYSJ</name>
<proteinExistence type="predicted"/>
<sequence>MHISRWLSAAMELWLGPAPSWMDSYGQMDGYGVSSSPAWCCCVRFDRLIAEKTMRAADKAAGDARAEMAATTTEREKLPSSATAAQPRPAVVCAAAARPRPAVVNAGGWEPPPPPQLPSPPWPCRRLDPPHCHHPPPCSPRPPLARSDGHRSPPAPSGQIWEGGAGSAPPPPSAVGRGGERRGEVGIGGEVNERGEGISLPAVSGEGVET</sequence>
<reference evidence="3" key="2">
    <citation type="journal article" date="2008" name="Nucleic Acids Res.">
        <title>The rice annotation project database (RAP-DB): 2008 update.</title>
        <authorList>
            <consortium name="The rice annotation project (RAP)"/>
        </authorList>
    </citation>
    <scope>GENOME REANNOTATION</scope>
    <source>
        <strain evidence="3">cv. Nipponbare</strain>
    </source>
</reference>
<evidence type="ECO:0000256" key="1">
    <source>
        <dbReference type="SAM" id="MobiDB-lite"/>
    </source>
</evidence>
<protein>
    <submittedName>
        <fullName evidence="2">Uncharacterized protein</fullName>
    </submittedName>
</protein>
<accession>Q7XZX2</accession>
<gene>
    <name evidence="2" type="primary">OSJNBb0094O03.9</name>
</gene>
<dbReference type="EMBL" id="AC092781">
    <property type="protein sequence ID" value="AAP68882.1"/>
    <property type="molecule type" value="Genomic_DNA"/>
</dbReference>
<feature type="region of interest" description="Disordered" evidence="1">
    <location>
        <begin position="69"/>
        <end position="88"/>
    </location>
</feature>
<dbReference type="AlphaFoldDB" id="Q7XZX2"/>
<dbReference type="Proteomes" id="UP000000763">
    <property type="component" value="Chromosome 3"/>
</dbReference>
<evidence type="ECO:0000313" key="3">
    <source>
        <dbReference type="Proteomes" id="UP000000763"/>
    </source>
</evidence>
<organism evidence="2 3">
    <name type="scientific">Oryza sativa subsp. japonica</name>
    <name type="common">Rice</name>
    <dbReference type="NCBI Taxonomy" id="39947"/>
    <lineage>
        <taxon>Eukaryota</taxon>
        <taxon>Viridiplantae</taxon>
        <taxon>Streptophyta</taxon>
        <taxon>Embryophyta</taxon>
        <taxon>Tracheophyta</taxon>
        <taxon>Spermatophyta</taxon>
        <taxon>Magnoliopsida</taxon>
        <taxon>Liliopsida</taxon>
        <taxon>Poales</taxon>
        <taxon>Poaceae</taxon>
        <taxon>BOP clade</taxon>
        <taxon>Oryzoideae</taxon>
        <taxon>Oryzeae</taxon>
        <taxon>Oryzinae</taxon>
        <taxon>Oryza</taxon>
        <taxon>Oryza sativa</taxon>
    </lineage>
</organism>
<feature type="region of interest" description="Disordered" evidence="1">
    <location>
        <begin position="135"/>
        <end position="210"/>
    </location>
</feature>